<comment type="caution">
    <text evidence="2">The sequence shown here is derived from an EMBL/GenBank/DDBJ whole genome shotgun (WGS) entry which is preliminary data.</text>
</comment>
<feature type="region of interest" description="Disordered" evidence="1">
    <location>
        <begin position="64"/>
        <end position="102"/>
    </location>
</feature>
<sequence>MSPPVMLCTSETTVRNAVIWLTSVHSGVAAGSASMLALHVSARSACGLAEVTLRPCLRLPQTVRTRLSGSPGPGSTNVAQKSSLMPRTSRSSCSESYGAFLR</sequence>
<gene>
    <name evidence="2" type="ORF">BE08_30650</name>
</gene>
<evidence type="ECO:0000256" key="1">
    <source>
        <dbReference type="SAM" id="MobiDB-lite"/>
    </source>
</evidence>
<dbReference type="AlphaFoldDB" id="A0A150NZ20"/>
<evidence type="ECO:0000313" key="2">
    <source>
        <dbReference type="EMBL" id="KYF47324.1"/>
    </source>
</evidence>
<reference evidence="2 3" key="1">
    <citation type="submission" date="2014-02" db="EMBL/GenBank/DDBJ databases">
        <title>The small core and large imbalanced accessory genome model reveals a collaborative survival strategy of Sorangium cellulosum strains in nature.</title>
        <authorList>
            <person name="Han K."/>
            <person name="Peng R."/>
            <person name="Blom J."/>
            <person name="Li Y.-Z."/>
        </authorList>
    </citation>
    <scope>NUCLEOTIDE SEQUENCE [LARGE SCALE GENOMIC DNA]</scope>
    <source>
        <strain evidence="2 3">So0157-25</strain>
    </source>
</reference>
<name>A0A150NZ20_SORCE</name>
<evidence type="ECO:0000313" key="3">
    <source>
        <dbReference type="Proteomes" id="UP000075420"/>
    </source>
</evidence>
<dbReference type="Proteomes" id="UP000075420">
    <property type="component" value="Unassembled WGS sequence"/>
</dbReference>
<organism evidence="2 3">
    <name type="scientific">Sorangium cellulosum</name>
    <name type="common">Polyangium cellulosum</name>
    <dbReference type="NCBI Taxonomy" id="56"/>
    <lineage>
        <taxon>Bacteria</taxon>
        <taxon>Pseudomonadati</taxon>
        <taxon>Myxococcota</taxon>
        <taxon>Polyangia</taxon>
        <taxon>Polyangiales</taxon>
        <taxon>Polyangiaceae</taxon>
        <taxon>Sorangium</taxon>
    </lineage>
</organism>
<protein>
    <submittedName>
        <fullName evidence="2">Uncharacterized protein</fullName>
    </submittedName>
</protein>
<proteinExistence type="predicted"/>
<accession>A0A150NZ20</accession>
<dbReference type="EMBL" id="JELY01003638">
    <property type="protein sequence ID" value="KYF47324.1"/>
    <property type="molecule type" value="Genomic_DNA"/>
</dbReference>
<feature type="compositionally biased region" description="Polar residues" evidence="1">
    <location>
        <begin position="64"/>
        <end position="95"/>
    </location>
</feature>